<protein>
    <recommendedName>
        <fullName evidence="5">DUF4407 domain-containing protein</fullName>
    </recommendedName>
</protein>
<keyword evidence="2" id="KW-1133">Transmembrane helix</keyword>
<keyword evidence="4" id="KW-1185">Reference proteome</keyword>
<keyword evidence="2" id="KW-0472">Membrane</keyword>
<dbReference type="KEGG" id="ahu:A6A40_24485"/>
<evidence type="ECO:0000313" key="3">
    <source>
        <dbReference type="EMBL" id="AWB08186.1"/>
    </source>
</evidence>
<dbReference type="AlphaFoldDB" id="A0A2R4VUP9"/>
<accession>A0A2R4VUP9</accession>
<feature type="transmembrane region" description="Helical" evidence="2">
    <location>
        <begin position="31"/>
        <end position="51"/>
    </location>
</feature>
<dbReference type="RefSeq" id="WP_108548460.1">
    <property type="nucleotide sequence ID" value="NZ_CP028905.1"/>
</dbReference>
<feature type="coiled-coil region" evidence="1">
    <location>
        <begin position="214"/>
        <end position="241"/>
    </location>
</feature>
<dbReference type="Proteomes" id="UP000077405">
    <property type="component" value="Plasmid pYZ4"/>
</dbReference>
<reference evidence="3 4" key="1">
    <citation type="submission" date="2018-04" db="EMBL/GenBank/DDBJ databases">
        <title>Complete genome sequence of the nitrogen-fixing bacterium Azospirillum humicireducens type strain SgZ-5.</title>
        <authorList>
            <person name="Yu Z."/>
        </authorList>
    </citation>
    <scope>NUCLEOTIDE SEQUENCE [LARGE SCALE GENOMIC DNA]</scope>
    <source>
        <strain evidence="3 4">SgZ-5</strain>
        <plasmid evidence="3 4">pYZ4</plasmid>
    </source>
</reference>
<sequence>MMTFFCTLLGYSRERLDNHEAESNSVALAPAGLLLVSMGIASFAMGLFTYISLPPGMSPFGRWCAAIGAGLLWGFLIGVIDRALIVASNSLGGRGWFIKTLLVAFRLGVALIVSGQFAEQIVLWYYSAPIQDAAREIANEKRLNQREQLRAAHGIAALESEVTQLQTQGLAFEQRLRTAPPDLQAILAKIGPCDAQVRQIDARLKQVPIRPDQRTKLQDALQAQQRACKTLRANADALQDRHFGNLRKLEADNVAALSKARANLDKARQSFDAEVASQAEQVAASSVDSSNRDVAFARAKAAHPEVASGARALFLFLLVFEMLPLLLKTMTLNNPVSLEVQAILAQGAATAQAQIEWIKLIARAQSQARATGEVQAAALENEIHHAKALMPVFTFEGFLKHHADAGRRARRMANDNPSMQAQSMAGFTDALRRSFERLDEPRTRRSTAT</sequence>
<gene>
    <name evidence="3" type="ORF">A6A40_24485</name>
</gene>
<feature type="transmembrane region" description="Helical" evidence="2">
    <location>
        <begin position="63"/>
        <end position="84"/>
    </location>
</feature>
<name>A0A2R4VUP9_9PROT</name>
<feature type="transmembrane region" description="Helical" evidence="2">
    <location>
        <begin position="96"/>
        <end position="118"/>
    </location>
</feature>
<keyword evidence="2" id="KW-0812">Transmembrane</keyword>
<evidence type="ECO:0000313" key="4">
    <source>
        <dbReference type="Proteomes" id="UP000077405"/>
    </source>
</evidence>
<dbReference type="EMBL" id="CP028905">
    <property type="protein sequence ID" value="AWB08186.1"/>
    <property type="molecule type" value="Genomic_DNA"/>
</dbReference>
<proteinExistence type="predicted"/>
<dbReference type="InterPro" id="IPR025519">
    <property type="entry name" value="DUF4407"/>
</dbReference>
<geneLocation type="plasmid" evidence="3 4">
    <name>pYZ4</name>
</geneLocation>
<evidence type="ECO:0000256" key="2">
    <source>
        <dbReference type="SAM" id="Phobius"/>
    </source>
</evidence>
<dbReference type="Pfam" id="PF14362">
    <property type="entry name" value="DUF4407"/>
    <property type="match status" value="1"/>
</dbReference>
<evidence type="ECO:0008006" key="5">
    <source>
        <dbReference type="Google" id="ProtNLM"/>
    </source>
</evidence>
<evidence type="ECO:0000256" key="1">
    <source>
        <dbReference type="SAM" id="Coils"/>
    </source>
</evidence>
<organism evidence="3 4">
    <name type="scientific">Azospirillum humicireducens</name>
    <dbReference type="NCBI Taxonomy" id="1226968"/>
    <lineage>
        <taxon>Bacteria</taxon>
        <taxon>Pseudomonadati</taxon>
        <taxon>Pseudomonadota</taxon>
        <taxon>Alphaproteobacteria</taxon>
        <taxon>Rhodospirillales</taxon>
        <taxon>Azospirillaceae</taxon>
        <taxon>Azospirillum</taxon>
    </lineage>
</organism>
<keyword evidence="3" id="KW-0614">Plasmid</keyword>
<keyword evidence="1" id="KW-0175">Coiled coil</keyword>